<dbReference type="InterPro" id="IPR012340">
    <property type="entry name" value="NA-bd_OB-fold"/>
</dbReference>
<reference evidence="2" key="1">
    <citation type="journal article" date="2024" name="Gigascience">
        <title>Chromosome-level genome of the poultry shaft louse Menopon gallinae provides insight into the host-switching and adaptive evolution of parasitic lice.</title>
        <authorList>
            <person name="Xu Y."/>
            <person name="Ma L."/>
            <person name="Liu S."/>
            <person name="Liang Y."/>
            <person name="Liu Q."/>
            <person name="He Z."/>
            <person name="Tian L."/>
            <person name="Duan Y."/>
            <person name="Cai W."/>
            <person name="Li H."/>
            <person name="Song F."/>
        </authorList>
    </citation>
    <scope>NUCLEOTIDE SEQUENCE</scope>
    <source>
        <strain evidence="2">Cailab_2023a</strain>
    </source>
</reference>
<accession>A0AAW2IGR2</accession>
<dbReference type="InterPro" id="IPR019375">
    <property type="entry name" value="Ribosomal_bS1m"/>
</dbReference>
<feature type="region of interest" description="Disordered" evidence="1">
    <location>
        <begin position="23"/>
        <end position="128"/>
    </location>
</feature>
<dbReference type="EMBL" id="JARGDH010000001">
    <property type="protein sequence ID" value="KAL0280946.1"/>
    <property type="molecule type" value="Genomic_DNA"/>
</dbReference>
<dbReference type="PANTHER" id="PTHR13447">
    <property type="entry name" value="MITOCHONDRIAL 28S RIBOSOMAL PROTEIN S28"/>
    <property type="match status" value="1"/>
</dbReference>
<gene>
    <name evidence="2" type="ORF">PYX00_002091</name>
</gene>
<protein>
    <recommendedName>
        <fullName evidence="3">28S ribosomal protein S28, mitochondrial</fullName>
    </recommendedName>
</protein>
<dbReference type="SUPFAM" id="SSF50249">
    <property type="entry name" value="Nucleic acid-binding proteins"/>
    <property type="match status" value="1"/>
</dbReference>
<organism evidence="2">
    <name type="scientific">Menopon gallinae</name>
    <name type="common">poultry shaft louse</name>
    <dbReference type="NCBI Taxonomy" id="328185"/>
    <lineage>
        <taxon>Eukaryota</taxon>
        <taxon>Metazoa</taxon>
        <taxon>Ecdysozoa</taxon>
        <taxon>Arthropoda</taxon>
        <taxon>Hexapoda</taxon>
        <taxon>Insecta</taxon>
        <taxon>Pterygota</taxon>
        <taxon>Neoptera</taxon>
        <taxon>Paraneoptera</taxon>
        <taxon>Psocodea</taxon>
        <taxon>Troctomorpha</taxon>
        <taxon>Phthiraptera</taxon>
        <taxon>Amblycera</taxon>
        <taxon>Menoponidae</taxon>
        <taxon>Menopon</taxon>
    </lineage>
</organism>
<dbReference type="Pfam" id="PF10246">
    <property type="entry name" value="MRP-S35"/>
    <property type="match status" value="1"/>
</dbReference>
<dbReference type="PANTHER" id="PTHR13447:SF2">
    <property type="entry name" value="SMALL RIBOSOMAL SUBUNIT PROTEIN BS1M"/>
    <property type="match status" value="1"/>
</dbReference>
<sequence length="257" mass="29158">MNNSLQILRRVLTLRNYNRVITQRYSAGNESRSDDQSTKVSKEPEERVTVKTEEEHKPEKETNTSDVKFSEVQVSGSGSDQTYDSSLKPLLHTPRRKPKNIKTESQTDTSAELESEQPQEKSSLESEENVGFLAAYKKQEKFRKTLSEPKKKDDHETFASMFRNSAFVDIGNPAGKVVLGKIFNITNNDLYIDFGWKFHTVCSVPERSIGNYKIGSKVLLKIVDLELTAKFLGDVKYTSLLEADCKLLSVVESKTTY</sequence>
<feature type="compositionally biased region" description="Basic and acidic residues" evidence="1">
    <location>
        <begin position="31"/>
        <end position="63"/>
    </location>
</feature>
<evidence type="ECO:0000313" key="2">
    <source>
        <dbReference type="EMBL" id="KAL0280946.1"/>
    </source>
</evidence>
<comment type="caution">
    <text evidence="2">The sequence shown here is derived from an EMBL/GenBank/DDBJ whole genome shotgun (WGS) entry which is preliminary data.</text>
</comment>
<name>A0AAW2IGR2_9NEOP</name>
<evidence type="ECO:0000256" key="1">
    <source>
        <dbReference type="SAM" id="MobiDB-lite"/>
    </source>
</evidence>
<evidence type="ECO:0008006" key="3">
    <source>
        <dbReference type="Google" id="ProtNLM"/>
    </source>
</evidence>
<feature type="compositionally biased region" description="Polar residues" evidence="1">
    <location>
        <begin position="64"/>
        <end position="85"/>
    </location>
</feature>
<dbReference type="GO" id="GO:0005763">
    <property type="term" value="C:mitochondrial small ribosomal subunit"/>
    <property type="evidence" value="ECO:0007669"/>
    <property type="project" value="TreeGrafter"/>
</dbReference>
<proteinExistence type="predicted"/>
<dbReference type="AlphaFoldDB" id="A0AAW2IGR2"/>